<feature type="compositionally biased region" description="Acidic residues" evidence="1">
    <location>
        <begin position="1176"/>
        <end position="1186"/>
    </location>
</feature>
<name>A0A6P9AF98_THRPL</name>
<dbReference type="InterPro" id="IPR011989">
    <property type="entry name" value="ARM-like"/>
</dbReference>
<dbReference type="Proteomes" id="UP000515158">
    <property type="component" value="Unplaced"/>
</dbReference>
<dbReference type="Gene3D" id="1.25.10.10">
    <property type="entry name" value="Leucine-rich Repeat Variant"/>
    <property type="match status" value="1"/>
</dbReference>
<dbReference type="InParanoid" id="A0A6P9AF98"/>
<evidence type="ECO:0000313" key="2">
    <source>
        <dbReference type="Proteomes" id="UP000515158"/>
    </source>
</evidence>
<accession>A0A6P9AF98</accession>
<evidence type="ECO:0000313" key="3">
    <source>
        <dbReference type="RefSeq" id="XP_034256004.1"/>
    </source>
</evidence>
<dbReference type="InterPro" id="IPR016024">
    <property type="entry name" value="ARM-type_fold"/>
</dbReference>
<organism evidence="3">
    <name type="scientific">Thrips palmi</name>
    <name type="common">Melon thrips</name>
    <dbReference type="NCBI Taxonomy" id="161013"/>
    <lineage>
        <taxon>Eukaryota</taxon>
        <taxon>Metazoa</taxon>
        <taxon>Ecdysozoa</taxon>
        <taxon>Arthropoda</taxon>
        <taxon>Hexapoda</taxon>
        <taxon>Insecta</taxon>
        <taxon>Pterygota</taxon>
        <taxon>Neoptera</taxon>
        <taxon>Paraneoptera</taxon>
        <taxon>Thysanoptera</taxon>
        <taxon>Terebrantia</taxon>
        <taxon>Thripoidea</taxon>
        <taxon>Thripidae</taxon>
        <taxon>Thrips</taxon>
    </lineage>
</organism>
<dbReference type="RefSeq" id="XP_034256004.1">
    <property type="nucleotide sequence ID" value="XM_034400113.1"/>
</dbReference>
<reference evidence="3" key="1">
    <citation type="submission" date="2025-08" db="UniProtKB">
        <authorList>
            <consortium name="RefSeq"/>
        </authorList>
    </citation>
    <scope>IDENTIFICATION</scope>
    <source>
        <tissue evidence="3">Total insect</tissue>
    </source>
</reference>
<dbReference type="GeneID" id="117653995"/>
<keyword evidence="2" id="KW-1185">Reference proteome</keyword>
<dbReference type="KEGG" id="tpal:117653995"/>
<feature type="region of interest" description="Disordered" evidence="1">
    <location>
        <begin position="1176"/>
        <end position="1238"/>
    </location>
</feature>
<dbReference type="OrthoDB" id="8196367at2759"/>
<proteinExistence type="predicted"/>
<gene>
    <name evidence="3" type="primary">LOC117653995</name>
</gene>
<dbReference type="AlphaFoldDB" id="A0A6P9AF98"/>
<sequence>MDDLDDLKKSLELLRFWRKNADKLDSTKRRQIDLVKRQLEALRTRSAPVFSLTWSYGKLLVAEIDQKAISASTLQIILSTFVKSLSFGNLPQIIHDQQILWRKLLSSGNVKGLIKIVPEGGSCLYKAFLTNCLQNMGKSDFWVTMTEYVMASRDTCLLGLINQQEQRETLYEILDILMVQLVIPFSDKAQDAVKCLLNACGYKLADSIREVLNGALISDAATSKLFASHQDVYKIIFALLLINKDLVLGLINNTELCLDSGREDRLDGLEFFCKLFGSKVPGIEKPSEFYSHLWETFLNHCRKTSLLESNELRILAKYTPDILCQPGTHDAWCGLLFYLFQFSLPKKCELHLVSGITTAVRGDLSFLLKSGPKSLPQLIINFLDPKSDYVLSDDAQQRLIKDLSDMYTDAAKTGIMDMSLLDFHETSSWLLSCLLSTCSTLSPRNQRWCMLRKLFVKKLVPYDMAEEQRMKMFLYLWINTDLEEWSILHELFLKTRRTRELVYTILQCISHKDKAQASQRLSECVSQLSPMLISKSTVDAYLFLMEEFFPVLANIPETQKLLRQLVFCNNSASVNFKITTRIKTLFLTRNNIDKEVLDGLLFYLCEITFDNSSMKHLMELVDSCVMGDAVSSAMGENRLHVARTSLRLLNEALFMEPKMGLNDDVLNLIHKWSKLLNGSLSKLALRTLTSLSPFPLGTWNNEYLRENMIPVWFHIIRSGSRGQVKMAIRCVASHSSTTRDEDLTHVFKIISNNLDNPDDNEAFERGVSALGHFAPVCPSALKRNVEDYCTSVLLTDVIKQGEQASCSDSNDSTFSNNTWVDWKELPFHVSIKVQALRSIGRCVRYCGTMRSCTEVLEAFAEILSDSGNGMCHLREVDRDRLRCEAATAVLNVFETAQFHSKISKQLLLLLSNVITDPRIEVQRIFAEKLVQGLCLYKIRSCKIGRRRGKLPPCMLGLLALLGSNVWMETAESEAMAQALLKEVCVSRYIAFVKVHPFSMSKFYGKYPHLVIELIFVAAAPIIAEHSLFQSSWSLATESVFKENVDLALEVSKCFDFVRRMVCHPETYGGQVSNVYLQKVCDNAKQSLLNTVEPTLRKIYSIVFELLDVSLKLYAPAVAEPVTPQVVLPRPFYSEVPYETMGDYVPHLSEADFAEILKYLRVSSKKRKFVAEEDIPEEKEADFDESEYSAQADDSSLNLSPEQSFEARSPEVTTGFPNFGESAIHSTPLETPPRRRRRL</sequence>
<evidence type="ECO:0000256" key="1">
    <source>
        <dbReference type="SAM" id="MobiDB-lite"/>
    </source>
</evidence>
<dbReference type="SUPFAM" id="SSF48371">
    <property type="entry name" value="ARM repeat"/>
    <property type="match status" value="1"/>
</dbReference>
<dbReference type="Pfam" id="PF20168">
    <property type="entry name" value="PDS5"/>
    <property type="match status" value="1"/>
</dbReference>
<protein>
    <submittedName>
        <fullName evidence="3">Sister chromatid cohesion protein PDS5 homolog B-A-like</fullName>
    </submittedName>
</protein>
<feature type="compositionally biased region" description="Polar residues" evidence="1">
    <location>
        <begin position="1187"/>
        <end position="1202"/>
    </location>
</feature>